<evidence type="ECO:0000256" key="5">
    <source>
        <dbReference type="PIRSR" id="PIRSR601548-1"/>
    </source>
</evidence>
<evidence type="ECO:0000313" key="14">
    <source>
        <dbReference type="EMBL" id="KAJ8924306.1"/>
    </source>
</evidence>
<dbReference type="SUPFAM" id="SSF55486">
    <property type="entry name" value="Metalloproteases ('zincins'), catalytic domain"/>
    <property type="match status" value="1"/>
</dbReference>
<dbReference type="PRINTS" id="PR00791">
    <property type="entry name" value="PEPDIPTASEA"/>
</dbReference>
<feature type="disulfide bond" evidence="10">
    <location>
        <begin position="131"/>
        <end position="144"/>
    </location>
</feature>
<keyword evidence="9 13" id="KW-0862">Zinc</keyword>
<keyword evidence="13" id="KW-0378">Hydrolase</keyword>
<feature type="disulfide bond" evidence="10 12">
    <location>
        <begin position="338"/>
        <end position="356"/>
    </location>
</feature>
<evidence type="ECO:0000256" key="2">
    <source>
        <dbReference type="ARBA" id="ARBA00022729"/>
    </source>
</evidence>
<evidence type="ECO:0000256" key="13">
    <source>
        <dbReference type="RuleBase" id="RU361144"/>
    </source>
</evidence>
<feature type="active site" description="Proton acceptor 1" evidence="5">
    <location>
        <position position="370"/>
    </location>
</feature>
<keyword evidence="13" id="KW-0121">Carboxypeptidase</keyword>
<feature type="binding site" evidence="11">
    <location>
        <position position="369"/>
    </location>
    <ligand>
        <name>Zn(2+)</name>
        <dbReference type="ChEBI" id="CHEBI:29105"/>
        <label>2</label>
        <note>catalytic</note>
    </ligand>
</feature>
<dbReference type="GO" id="GO:0004180">
    <property type="term" value="F:carboxypeptidase activity"/>
    <property type="evidence" value="ECO:0007669"/>
    <property type="project" value="UniProtKB-KW"/>
</dbReference>
<dbReference type="EC" id="3.4.-.-" evidence="13"/>
<dbReference type="PROSITE" id="PS52011">
    <property type="entry name" value="PEPTIDASE_M2"/>
    <property type="match status" value="1"/>
</dbReference>
<protein>
    <recommendedName>
        <fullName evidence="13">Angiotensin-converting enzyme</fullName>
        <ecNumber evidence="13">3.4.-.-</ecNumber>
    </recommendedName>
</protein>
<dbReference type="GO" id="GO:0008237">
    <property type="term" value="F:metallopeptidase activity"/>
    <property type="evidence" value="ECO:0007669"/>
    <property type="project" value="UniProtKB-KW"/>
</dbReference>
<dbReference type="GO" id="GO:0008241">
    <property type="term" value="F:peptidyl-dipeptidase activity"/>
    <property type="evidence" value="ECO:0007669"/>
    <property type="project" value="InterPro"/>
</dbReference>
<dbReference type="Proteomes" id="UP001159042">
    <property type="component" value="Unassembled WGS sequence"/>
</dbReference>
<evidence type="ECO:0000256" key="12">
    <source>
        <dbReference type="PROSITE-ProRule" id="PRU01355"/>
    </source>
</evidence>
<evidence type="ECO:0000256" key="4">
    <source>
        <dbReference type="ARBA" id="ARBA00023180"/>
    </source>
</evidence>
<accession>A0AAV8WDH8</accession>
<keyword evidence="9 13" id="KW-0479">Metal-binding</keyword>
<keyword evidence="15" id="KW-1185">Reference proteome</keyword>
<feature type="glycosylation site" description="N-linked (GlcNAc...) asparagine" evidence="6">
    <location>
        <position position="51"/>
    </location>
</feature>
<feature type="disulfide bond" evidence="10">
    <location>
        <begin position="522"/>
        <end position="534"/>
    </location>
</feature>
<dbReference type="EMBL" id="JANEYG010000003">
    <property type="protein sequence ID" value="KAJ8924306.1"/>
    <property type="molecule type" value="Genomic_DNA"/>
</dbReference>
<keyword evidence="4 6" id="KW-0325">Glycoprotein</keyword>
<evidence type="ECO:0000256" key="3">
    <source>
        <dbReference type="ARBA" id="ARBA00023157"/>
    </source>
</evidence>
<dbReference type="CDD" id="cd06461">
    <property type="entry name" value="M2_ACE"/>
    <property type="match status" value="1"/>
</dbReference>
<feature type="binding site" evidence="9">
    <location>
        <position position="373"/>
    </location>
    <ligand>
        <name>Zn(2+)</name>
        <dbReference type="ChEBI" id="CHEBI:29105"/>
        <label>1</label>
        <note>catalytic</note>
    </ligand>
</feature>
<evidence type="ECO:0000256" key="9">
    <source>
        <dbReference type="PIRSR" id="PIRSR601548-3"/>
    </source>
</evidence>
<evidence type="ECO:0000256" key="10">
    <source>
        <dbReference type="PIRSR" id="PIRSR601548-4"/>
    </source>
</evidence>
<feature type="glycosylation site" description="N-linked (GlcNAc...) asparagine; partial" evidence="6">
    <location>
        <position position="571"/>
    </location>
</feature>
<name>A0AAV8WDH8_9CUCU</name>
<keyword evidence="13" id="KW-0482">Metalloprotease</keyword>
<feature type="active site" description="Proton donor 1" evidence="5">
    <location>
        <position position="497"/>
    </location>
</feature>
<dbReference type="AlphaFoldDB" id="A0AAV8WDH8"/>
<proteinExistence type="inferred from homology"/>
<dbReference type="Pfam" id="PF01401">
    <property type="entry name" value="Peptidase_M2"/>
    <property type="match status" value="1"/>
</dbReference>
<dbReference type="PANTHER" id="PTHR10514">
    <property type="entry name" value="ANGIOTENSIN-CONVERTING ENZYME"/>
    <property type="match status" value="1"/>
</dbReference>
<evidence type="ECO:0000256" key="6">
    <source>
        <dbReference type="PIRSR" id="PIRSR601548-10"/>
    </source>
</evidence>
<comment type="cofactor">
    <cofactor evidence="13">
        <name>Zn(2+)</name>
        <dbReference type="ChEBI" id="CHEBI:29105"/>
    </cofactor>
    <text evidence="13">Binds 1 zinc ion per subunit.</text>
</comment>
<feature type="active site" description="Proton acceptor 2" evidence="7">
    <location>
        <position position="370"/>
    </location>
</feature>
<dbReference type="PANTHER" id="PTHR10514:SF45">
    <property type="entry name" value="ANGIOTENSIN-CONVERTING ENZYME"/>
    <property type="match status" value="1"/>
</dbReference>
<dbReference type="InterPro" id="IPR001548">
    <property type="entry name" value="Peptidase_M2"/>
</dbReference>
<feature type="binding site" evidence="9">
    <location>
        <position position="369"/>
    </location>
    <ligand>
        <name>Zn(2+)</name>
        <dbReference type="ChEBI" id="CHEBI:29105"/>
        <label>1</label>
        <note>catalytic</note>
    </ligand>
</feature>
<evidence type="ECO:0000256" key="7">
    <source>
        <dbReference type="PIRSR" id="PIRSR601548-11"/>
    </source>
</evidence>
<dbReference type="GO" id="GO:0006508">
    <property type="term" value="P:proteolysis"/>
    <property type="evidence" value="ECO:0007669"/>
    <property type="project" value="UniProtKB-KW"/>
</dbReference>
<comment type="similarity">
    <text evidence="1 12 13">Belongs to the peptidase M2 family.</text>
</comment>
<feature type="binding site" evidence="8">
    <location>
        <position position="506"/>
    </location>
    <ligand>
        <name>chloride</name>
        <dbReference type="ChEBI" id="CHEBI:17996"/>
        <label>1</label>
    </ligand>
</feature>
<keyword evidence="2" id="KW-0732">Signal</keyword>
<comment type="caution">
    <text evidence="14">The sequence shown here is derived from an EMBL/GenBank/DDBJ whole genome shotgun (WGS) entry which is preliminary data.</text>
</comment>
<sequence length="639" mass="74803">MSRAPGLEKTSHLQGTNTNLDEAVKFLQEYDLEASETCLRVTSAQWAYSTNMTDLNKRRMVEAQTHRARFDKVTWARAAAFDWTKLHDGKVRRQLRMLTTNTRACLSDEKYNEIYHLISEMKDTYAHVRICPFRRSDVDESLYCDLELDPDVQRIMAQSRDNMELTHVWRQWHDKVGPQLKNKFMRYVDLANQAARVNGFSDAGEEMRYMYEDPNFENEVAESFQKLLPLYKQLLTYVRRKLLQRYGSSIIRPDGPLPAHILGNLWAQEWSNIADIVLPYPEYRDFDVSDEMLHQGFTPLRMFQMAEEFFTSIGLKPMPPEFWRHSMLERPNGRKAQCTASAWDFCNKVDFRIKQCTEVNMENLVTIHHEMAHVEYYMYYADQPYLYRDGANPGFHEGIANSITLSVLNPIHLRLVGLFNNNTELYETNINFLLIMALKKVAYAPFAYLVDQWRYQIFESGVRKMNSEWWDLRLRLQGVVPPVPRSESHFDAAAKRHIPADIPYIRYYVALLLEFQIHEAMCDAAGYNGPLHVCDVYRSREAGRLLTDVLKVGKARHWKDVLKMLTNGNSNRLSADAMLDYFEPLMAWLKDQNKNERIIGWTTYKEDTALFQPLVYGSANRHLTSHSVVIFVMIVKWIL</sequence>
<evidence type="ECO:0000313" key="15">
    <source>
        <dbReference type="Proteomes" id="UP001159042"/>
    </source>
</evidence>
<feature type="binding site" evidence="11">
    <location>
        <position position="373"/>
    </location>
    <ligand>
        <name>Zn(2+)</name>
        <dbReference type="ChEBI" id="CHEBI:29105"/>
        <label>2</label>
        <note>catalytic</note>
    </ligand>
</feature>
<evidence type="ECO:0000256" key="1">
    <source>
        <dbReference type="ARBA" id="ARBA00008139"/>
    </source>
</evidence>
<evidence type="ECO:0000256" key="11">
    <source>
        <dbReference type="PIRSR" id="PIRSR601548-8"/>
    </source>
</evidence>
<dbReference type="GO" id="GO:0046872">
    <property type="term" value="F:metal ion binding"/>
    <property type="evidence" value="ECO:0007669"/>
    <property type="project" value="UniProtKB-KW"/>
</dbReference>
<comment type="caution">
    <text evidence="12">Lacks conserved residue(s) required for the propagation of feature annotation.</text>
</comment>
<feature type="binding site" evidence="9">
    <location>
        <position position="397"/>
    </location>
    <ligand>
        <name>Zn(2+)</name>
        <dbReference type="ChEBI" id="CHEBI:29105"/>
        <label>1</label>
        <note>catalytic</note>
    </ligand>
</feature>
<dbReference type="GO" id="GO:0005886">
    <property type="term" value="C:plasma membrane"/>
    <property type="evidence" value="ECO:0007669"/>
    <property type="project" value="TreeGrafter"/>
</dbReference>
<gene>
    <name evidence="14" type="ORF">NQ315_007099</name>
</gene>
<evidence type="ECO:0000256" key="8">
    <source>
        <dbReference type="PIRSR" id="PIRSR601548-2"/>
    </source>
</evidence>
<organism evidence="14 15">
    <name type="scientific">Exocentrus adspersus</name>
    <dbReference type="NCBI Taxonomy" id="1586481"/>
    <lineage>
        <taxon>Eukaryota</taxon>
        <taxon>Metazoa</taxon>
        <taxon>Ecdysozoa</taxon>
        <taxon>Arthropoda</taxon>
        <taxon>Hexapoda</taxon>
        <taxon>Insecta</taxon>
        <taxon>Pterygota</taxon>
        <taxon>Neoptera</taxon>
        <taxon>Endopterygota</taxon>
        <taxon>Coleoptera</taxon>
        <taxon>Polyphaga</taxon>
        <taxon>Cucujiformia</taxon>
        <taxon>Chrysomeloidea</taxon>
        <taxon>Cerambycidae</taxon>
        <taxon>Lamiinae</taxon>
        <taxon>Acanthocinini</taxon>
        <taxon>Exocentrus</taxon>
    </lineage>
</organism>
<feature type="binding site" evidence="8">
    <location>
        <position position="211"/>
    </location>
    <ligand>
        <name>chloride</name>
        <dbReference type="ChEBI" id="CHEBI:17996"/>
        <label>1</label>
    </ligand>
</feature>
<feature type="binding site" evidence="11">
    <location>
        <position position="397"/>
    </location>
    <ligand>
        <name>Zn(2+)</name>
        <dbReference type="ChEBI" id="CHEBI:29105"/>
        <label>2</label>
        <note>catalytic</note>
    </ligand>
</feature>
<keyword evidence="13" id="KW-0645">Protease</keyword>
<keyword evidence="3 10" id="KW-1015">Disulfide bond</keyword>
<feature type="active site" description="Proton donor 2" evidence="7">
    <location>
        <position position="497"/>
    </location>
</feature>
<reference evidence="14 15" key="1">
    <citation type="journal article" date="2023" name="Insect Mol. Biol.">
        <title>Genome sequencing provides insights into the evolution of gene families encoding plant cell wall-degrading enzymes in longhorned beetles.</title>
        <authorList>
            <person name="Shin N.R."/>
            <person name="Okamura Y."/>
            <person name="Kirsch R."/>
            <person name="Pauchet Y."/>
        </authorList>
    </citation>
    <scope>NUCLEOTIDE SEQUENCE [LARGE SCALE GENOMIC DNA]</scope>
    <source>
        <strain evidence="14">EAD_L_NR</strain>
    </source>
</reference>